<dbReference type="InterPro" id="IPR014434">
    <property type="entry name" value="Monothiol_GRX"/>
</dbReference>
<dbReference type="SUPFAM" id="SSF52833">
    <property type="entry name" value="Thioredoxin-like"/>
    <property type="match status" value="1"/>
</dbReference>
<dbReference type="Pfam" id="PF00462">
    <property type="entry name" value="Glutaredoxin"/>
    <property type="match status" value="1"/>
</dbReference>
<sequence length="112" mass="12344">MDIMDQIKQQIESNTVLLFMKGTPNMPQCGFSSKAAQVVMACGERFAYVNILEQPEIRANLPTYANWPTFPQLWVGGELVGGSDILVEMYESGELQTLIKDAVASAAEKEAE</sequence>
<feature type="binding site" evidence="13">
    <location>
        <position position="29"/>
    </location>
    <ligand>
        <name>[2Fe-2S] cluster</name>
        <dbReference type="ChEBI" id="CHEBI:190135"/>
        <note>ligand shared between dimeric partners</note>
    </ligand>
</feature>
<feature type="binding site" evidence="12">
    <location>
        <position position="70"/>
    </location>
    <ligand>
        <name>glutathione</name>
        <dbReference type="ChEBI" id="CHEBI:57925"/>
    </ligand>
</feature>
<evidence type="ECO:0000256" key="6">
    <source>
        <dbReference type="ARBA" id="ARBA00022714"/>
    </source>
</evidence>
<comment type="function">
    <text evidence="1">Monothiol glutaredoxin involved in the biogenesis of iron-sulfur clusters.</text>
</comment>
<evidence type="ECO:0000259" key="14">
    <source>
        <dbReference type="Pfam" id="PF00462"/>
    </source>
</evidence>
<dbReference type="Gene3D" id="3.40.30.10">
    <property type="entry name" value="Glutaredoxin"/>
    <property type="match status" value="1"/>
</dbReference>
<keyword evidence="10" id="KW-0676">Redox-active center</keyword>
<keyword evidence="9 13" id="KW-0411">Iron-sulfur</keyword>
<comment type="subunit">
    <text evidence="4">Homodimer.</text>
</comment>
<evidence type="ECO:0000256" key="2">
    <source>
        <dbReference type="ARBA" id="ARBA00004496"/>
    </source>
</evidence>
<dbReference type="PANTHER" id="PTHR10293">
    <property type="entry name" value="GLUTAREDOXIN FAMILY MEMBER"/>
    <property type="match status" value="1"/>
</dbReference>
<dbReference type="PIRSF" id="PIRSF005894">
    <property type="entry name" value="Monothiol_GRX"/>
    <property type="match status" value="1"/>
</dbReference>
<dbReference type="InterPro" id="IPR004480">
    <property type="entry name" value="Monothiol_GRX-rel"/>
</dbReference>
<dbReference type="InterPro" id="IPR033658">
    <property type="entry name" value="GRX_PICOT-like"/>
</dbReference>
<keyword evidence="5" id="KW-0963">Cytoplasm</keyword>
<feature type="binding site" evidence="12">
    <location>
        <begin position="83"/>
        <end position="84"/>
    </location>
    <ligand>
        <name>glutathione</name>
        <dbReference type="ChEBI" id="CHEBI:57925"/>
    </ligand>
</feature>
<protein>
    <recommendedName>
        <fullName evidence="11">Glutaredoxin</fullName>
    </recommendedName>
</protein>
<comment type="caution">
    <text evidence="15">The sequence shown here is derived from an EMBL/GenBank/DDBJ whole genome shotgun (WGS) entry which is preliminary data.</text>
</comment>
<feature type="binding site" evidence="12">
    <location>
        <position position="21"/>
    </location>
    <ligand>
        <name>glutathione</name>
        <dbReference type="ChEBI" id="CHEBI:57925"/>
    </ligand>
</feature>
<dbReference type="PROSITE" id="PS51354">
    <property type="entry name" value="GLUTAREDOXIN_2"/>
    <property type="match status" value="1"/>
</dbReference>
<evidence type="ECO:0000256" key="8">
    <source>
        <dbReference type="ARBA" id="ARBA00023004"/>
    </source>
</evidence>
<evidence type="ECO:0000256" key="13">
    <source>
        <dbReference type="PIRSR" id="PIRSR005894-2"/>
    </source>
</evidence>
<dbReference type="InterPro" id="IPR002109">
    <property type="entry name" value="Glutaredoxin"/>
</dbReference>
<dbReference type="GO" id="GO:0046872">
    <property type="term" value="F:metal ion binding"/>
    <property type="evidence" value="ECO:0007669"/>
    <property type="project" value="UniProtKB-KW"/>
</dbReference>
<dbReference type="EMBL" id="QWEZ01000001">
    <property type="protein sequence ID" value="RRJ84138.1"/>
    <property type="molecule type" value="Genomic_DNA"/>
</dbReference>
<evidence type="ECO:0000256" key="10">
    <source>
        <dbReference type="ARBA" id="ARBA00023284"/>
    </source>
</evidence>
<dbReference type="PANTHER" id="PTHR10293:SF72">
    <property type="entry name" value="MONOTHIOL GLUTAREDOXIN-S14, CHLOROPLASTIC"/>
    <property type="match status" value="1"/>
</dbReference>
<dbReference type="RefSeq" id="WP_125014564.1">
    <property type="nucleotide sequence ID" value="NZ_QWEZ01000001.1"/>
</dbReference>
<evidence type="ECO:0000313" key="16">
    <source>
        <dbReference type="Proteomes" id="UP000280792"/>
    </source>
</evidence>
<evidence type="ECO:0000256" key="7">
    <source>
        <dbReference type="ARBA" id="ARBA00022723"/>
    </source>
</evidence>
<gene>
    <name evidence="15" type="primary">grxD</name>
    <name evidence="15" type="ORF">D0544_03185</name>
</gene>
<keyword evidence="16" id="KW-1185">Reference proteome</keyword>
<name>A0A3P3VQB4_9GAMM</name>
<evidence type="ECO:0000256" key="9">
    <source>
        <dbReference type="ARBA" id="ARBA00023014"/>
    </source>
</evidence>
<accession>A0A3P3VQB4</accession>
<evidence type="ECO:0000256" key="1">
    <source>
        <dbReference type="ARBA" id="ARBA00002853"/>
    </source>
</evidence>
<feature type="domain" description="Glutaredoxin" evidence="14">
    <location>
        <begin position="16"/>
        <end position="80"/>
    </location>
</feature>
<dbReference type="InterPro" id="IPR036249">
    <property type="entry name" value="Thioredoxin-like_sf"/>
</dbReference>
<evidence type="ECO:0000256" key="12">
    <source>
        <dbReference type="PIRSR" id="PIRSR005894-1"/>
    </source>
</evidence>
<evidence type="ECO:0000256" key="4">
    <source>
        <dbReference type="ARBA" id="ARBA00011738"/>
    </source>
</evidence>
<dbReference type="FunFam" id="3.40.30.10:FF:000006">
    <property type="entry name" value="Glutaredoxin"/>
    <property type="match status" value="1"/>
</dbReference>
<keyword evidence="7 13" id="KW-0479">Metal-binding</keyword>
<keyword evidence="8 13" id="KW-0408">Iron</keyword>
<keyword evidence="6 13" id="KW-0001">2Fe-2S</keyword>
<reference evidence="15 16" key="1">
    <citation type="submission" date="2018-08" db="EMBL/GenBank/DDBJ databases">
        <authorList>
            <person name="Khan S.A."/>
        </authorList>
    </citation>
    <scope>NUCLEOTIDE SEQUENCE [LARGE SCALE GENOMIC DNA]</scope>
    <source>
        <strain evidence="15 16">GTF-13</strain>
    </source>
</reference>
<evidence type="ECO:0000256" key="5">
    <source>
        <dbReference type="ARBA" id="ARBA00022490"/>
    </source>
</evidence>
<evidence type="ECO:0000256" key="3">
    <source>
        <dbReference type="ARBA" id="ARBA00009630"/>
    </source>
</evidence>
<dbReference type="Proteomes" id="UP000280792">
    <property type="component" value="Unassembled WGS sequence"/>
</dbReference>
<dbReference type="CDD" id="cd03028">
    <property type="entry name" value="GRX_PICOT_like"/>
    <property type="match status" value="1"/>
</dbReference>
<dbReference type="GO" id="GO:0015036">
    <property type="term" value="F:disulfide oxidoreductase activity"/>
    <property type="evidence" value="ECO:0007669"/>
    <property type="project" value="InterPro"/>
</dbReference>
<reference evidence="15 16" key="2">
    <citation type="submission" date="2018-12" db="EMBL/GenBank/DDBJ databases">
        <title>Simiduia agarivorans gen. nov., sp. nov., a marine, agarolytic bacterium isolated from shallow coastal water from Keelung, Taiwan.</title>
        <authorList>
            <person name="Shieh W.Y."/>
        </authorList>
    </citation>
    <scope>NUCLEOTIDE SEQUENCE [LARGE SCALE GENOMIC DNA]</scope>
    <source>
        <strain evidence="15 16">GTF-13</strain>
    </source>
</reference>
<feature type="binding site" evidence="12">
    <location>
        <position position="58"/>
    </location>
    <ligand>
        <name>glutathione</name>
        <dbReference type="ChEBI" id="CHEBI:57925"/>
    </ligand>
</feature>
<evidence type="ECO:0000313" key="15">
    <source>
        <dbReference type="EMBL" id="RRJ84138.1"/>
    </source>
</evidence>
<dbReference type="NCBIfam" id="TIGR00365">
    <property type="entry name" value="Grx4 family monothiol glutaredoxin"/>
    <property type="match status" value="1"/>
</dbReference>
<dbReference type="GO" id="GO:0005737">
    <property type="term" value="C:cytoplasm"/>
    <property type="evidence" value="ECO:0007669"/>
    <property type="project" value="UniProtKB-SubCell"/>
</dbReference>
<evidence type="ECO:0000256" key="11">
    <source>
        <dbReference type="PIRNR" id="PIRNR005894"/>
    </source>
</evidence>
<proteinExistence type="inferred from homology"/>
<organism evidence="15 16">
    <name type="scientific">Aestuariirhabdus litorea</name>
    <dbReference type="NCBI Taxonomy" id="2528527"/>
    <lineage>
        <taxon>Bacteria</taxon>
        <taxon>Pseudomonadati</taxon>
        <taxon>Pseudomonadota</taxon>
        <taxon>Gammaproteobacteria</taxon>
        <taxon>Oceanospirillales</taxon>
        <taxon>Aestuariirhabdaceae</taxon>
        <taxon>Aestuariirhabdus</taxon>
    </lineage>
</organism>
<comment type="subcellular location">
    <subcellularLocation>
        <location evidence="2">Cytoplasm</location>
    </subcellularLocation>
</comment>
<comment type="similarity">
    <text evidence="3 11">Belongs to the glutaredoxin family. Monothiol subfamily.</text>
</comment>
<dbReference type="GO" id="GO:0051537">
    <property type="term" value="F:2 iron, 2 sulfur cluster binding"/>
    <property type="evidence" value="ECO:0007669"/>
    <property type="project" value="UniProtKB-KW"/>
</dbReference>
<dbReference type="AlphaFoldDB" id="A0A3P3VQB4"/>